<evidence type="ECO:0000256" key="8">
    <source>
        <dbReference type="RuleBase" id="RU367151"/>
    </source>
</evidence>
<protein>
    <recommendedName>
        <fullName evidence="2 8">Cryptochrome DASH</fullName>
    </recommendedName>
</protein>
<keyword evidence="5 8" id="KW-0157">Chromophore</keyword>
<evidence type="ECO:0000313" key="10">
    <source>
        <dbReference type="EMBL" id="PTL39386.1"/>
    </source>
</evidence>
<feature type="site" description="Electron transfer via tryptophanyl radical" evidence="7">
    <location>
        <position position="387"/>
    </location>
</feature>
<dbReference type="InterPro" id="IPR006050">
    <property type="entry name" value="DNA_photolyase_N"/>
</dbReference>
<dbReference type="EMBL" id="PZJJ01000007">
    <property type="protein sequence ID" value="PTL39386.1"/>
    <property type="molecule type" value="Genomic_DNA"/>
</dbReference>
<evidence type="ECO:0000256" key="2">
    <source>
        <dbReference type="ARBA" id="ARBA00017881"/>
    </source>
</evidence>
<evidence type="ECO:0000259" key="9">
    <source>
        <dbReference type="PROSITE" id="PS51645"/>
    </source>
</evidence>
<dbReference type="OrthoDB" id="9772484at2"/>
<evidence type="ECO:0000256" key="4">
    <source>
        <dbReference type="ARBA" id="ARBA00022827"/>
    </source>
</evidence>
<dbReference type="PANTHER" id="PTHR11455">
    <property type="entry name" value="CRYPTOCHROME"/>
    <property type="match status" value="1"/>
</dbReference>
<evidence type="ECO:0000256" key="3">
    <source>
        <dbReference type="ARBA" id="ARBA00022630"/>
    </source>
</evidence>
<comment type="cofactor">
    <cofactor evidence="8">
        <name>(6R)-5,10-methylene-5,6,7,8-tetrahydrofolate</name>
        <dbReference type="ChEBI" id="CHEBI:15636"/>
    </cofactor>
    <text evidence="8">Binds 1 5,10-methenyltetrahydrofolate (MTHF) per subunit.</text>
</comment>
<dbReference type="InterPro" id="IPR014729">
    <property type="entry name" value="Rossmann-like_a/b/a_fold"/>
</dbReference>
<dbReference type="Gene3D" id="1.25.40.80">
    <property type="match status" value="1"/>
</dbReference>
<feature type="binding site" evidence="6">
    <location>
        <position position="227"/>
    </location>
    <ligand>
        <name>FAD</name>
        <dbReference type="ChEBI" id="CHEBI:57692"/>
    </ligand>
</feature>
<dbReference type="GO" id="GO:0003677">
    <property type="term" value="F:DNA binding"/>
    <property type="evidence" value="ECO:0007669"/>
    <property type="project" value="TreeGrafter"/>
</dbReference>
<comment type="caution">
    <text evidence="10">The sequence shown here is derived from an EMBL/GenBank/DDBJ whole genome shotgun (WGS) entry which is preliminary data.</text>
</comment>
<organism evidence="10 11">
    <name type="scientific">Alkalicoccus saliphilus</name>
    <dbReference type="NCBI Taxonomy" id="200989"/>
    <lineage>
        <taxon>Bacteria</taxon>
        <taxon>Bacillati</taxon>
        <taxon>Bacillota</taxon>
        <taxon>Bacilli</taxon>
        <taxon>Bacillales</taxon>
        <taxon>Bacillaceae</taxon>
        <taxon>Alkalicoccus</taxon>
    </lineage>
</organism>
<dbReference type="Proteomes" id="UP000240509">
    <property type="component" value="Unassembled WGS sequence"/>
</dbReference>
<evidence type="ECO:0000256" key="7">
    <source>
        <dbReference type="PIRSR" id="PIRSR602081-2"/>
    </source>
</evidence>
<dbReference type="AlphaFoldDB" id="A0A2T4U7L5"/>
<comment type="similarity">
    <text evidence="1 8">Belongs to the DNA photolyase class-1 family.</text>
</comment>
<dbReference type="PROSITE" id="PS51645">
    <property type="entry name" value="PHR_CRY_ALPHA_BETA"/>
    <property type="match status" value="1"/>
</dbReference>
<proteinExistence type="inferred from homology"/>
<keyword evidence="3 6" id="KW-0285">Flavoprotein</keyword>
<dbReference type="SUPFAM" id="SSF48173">
    <property type="entry name" value="Cryptochrome/photolyase FAD-binding domain"/>
    <property type="match status" value="1"/>
</dbReference>
<accession>A0A2T4U7L5</accession>
<evidence type="ECO:0000313" key="11">
    <source>
        <dbReference type="Proteomes" id="UP000240509"/>
    </source>
</evidence>
<dbReference type="Gene3D" id="1.10.579.10">
    <property type="entry name" value="DNA Cyclobutane Dipyrimidine Photolyase, subunit A, domain 3"/>
    <property type="match status" value="1"/>
</dbReference>
<name>A0A2T4U7L5_9BACI</name>
<dbReference type="InterPro" id="IPR036134">
    <property type="entry name" value="Crypto/Photolyase_FAD-like_sf"/>
</dbReference>
<dbReference type="PRINTS" id="PR00147">
    <property type="entry name" value="DNAPHOTLYASE"/>
</dbReference>
<comment type="cofactor">
    <cofactor evidence="6 8">
        <name>FAD</name>
        <dbReference type="ChEBI" id="CHEBI:57692"/>
    </cofactor>
    <text evidence="6 8">Binds 1 FAD per subunit.</text>
</comment>
<dbReference type="Gene3D" id="3.40.50.620">
    <property type="entry name" value="HUPs"/>
    <property type="match status" value="1"/>
</dbReference>
<dbReference type="Pfam" id="PF03441">
    <property type="entry name" value="FAD_binding_7"/>
    <property type="match status" value="1"/>
</dbReference>
<dbReference type="InterPro" id="IPR018394">
    <property type="entry name" value="DNA_photolyase_1_CS_C"/>
</dbReference>
<dbReference type="InterPro" id="IPR014133">
    <property type="entry name" value="Cry_DASH"/>
</dbReference>
<evidence type="ECO:0000256" key="6">
    <source>
        <dbReference type="PIRSR" id="PIRSR602081-1"/>
    </source>
</evidence>
<keyword evidence="11" id="KW-1185">Reference proteome</keyword>
<sequence>MEFVWIRHDTRVHDHLPLVEALASEQPVMAGFVFDRRNEEKTEAGFQRMDAKRLRFLIENLLELHQQLGLLGVPLVVSSGDPVQELRQWMKEYPVTNIRAYRLPGIEEAEDEAGLEEAAREAEAGTSWYYGDTLIHPEDLPFSLEDLPGSFHEFEEKLLEEKVEPRHEVEMPREQTPLYLEEHAATGEELMRLFRDSQAETLVNGGEKEALRRLDDYFFKSRHVLHYRQRRNEMLEFDAASKLSPWIAGGALSPRYVAVRLEEVRKEEDAESSVQRLYTSLLKRDYFHFLLYKEKEKCFAEGGLRKIPIEWKKDREVFEAWCSGNTGYPLVDAGMRQLKACGHTADCARRIAAAFLTNVLGVDWRWGAAWFEAHLIDHDVSVNYGSWMELAGIGTGDRGFQEVGAVEDGRTYDPDGTFVKKWVPELEFVPLEHLFSPYLMSEKDRKEAALDLGHDYPYPIVSLEAATQERREIYSRSVRSSS</sequence>
<feature type="site" description="Electron transfer via tryptophanyl radical" evidence="7">
    <location>
        <position position="364"/>
    </location>
</feature>
<keyword evidence="4 6" id="KW-0274">FAD</keyword>
<dbReference type="NCBIfam" id="TIGR02765">
    <property type="entry name" value="crypto_DASH"/>
    <property type="match status" value="1"/>
</dbReference>
<feature type="binding site" evidence="6">
    <location>
        <begin position="377"/>
        <end position="379"/>
    </location>
    <ligand>
        <name>FAD</name>
        <dbReference type="ChEBI" id="CHEBI:57692"/>
    </ligand>
</feature>
<evidence type="ECO:0000256" key="5">
    <source>
        <dbReference type="ARBA" id="ARBA00022991"/>
    </source>
</evidence>
<feature type="site" description="Electron transfer via tryptophanyl radical" evidence="7">
    <location>
        <position position="311"/>
    </location>
</feature>
<feature type="domain" description="Photolyase/cryptochrome alpha/beta" evidence="9">
    <location>
        <begin position="1"/>
        <end position="134"/>
    </location>
</feature>
<dbReference type="RefSeq" id="WP_107584276.1">
    <property type="nucleotide sequence ID" value="NZ_PZJJ01000007.1"/>
</dbReference>
<dbReference type="InterPro" id="IPR002081">
    <property type="entry name" value="Cryptochrome/DNA_photolyase_1"/>
</dbReference>
<reference evidence="10 11" key="1">
    <citation type="submission" date="2018-03" db="EMBL/GenBank/DDBJ databases">
        <title>Alkalicoccus saliphilus sp. nov., isolated from a mineral pool.</title>
        <authorList>
            <person name="Zhao B."/>
        </authorList>
    </citation>
    <scope>NUCLEOTIDE SEQUENCE [LARGE SCALE GENOMIC DNA]</scope>
    <source>
        <strain evidence="10 11">6AG</strain>
    </source>
</reference>
<dbReference type="GO" id="GO:0003904">
    <property type="term" value="F:deoxyribodipyrimidine photo-lyase activity"/>
    <property type="evidence" value="ECO:0007669"/>
    <property type="project" value="TreeGrafter"/>
</dbReference>
<dbReference type="PROSITE" id="PS00394">
    <property type="entry name" value="DNA_PHOTOLYASES_1_1"/>
    <property type="match status" value="1"/>
</dbReference>
<dbReference type="GO" id="GO:0071949">
    <property type="term" value="F:FAD binding"/>
    <property type="evidence" value="ECO:0007669"/>
    <property type="project" value="TreeGrafter"/>
</dbReference>
<dbReference type="GO" id="GO:0000719">
    <property type="term" value="P:photoreactive repair"/>
    <property type="evidence" value="ECO:0007669"/>
    <property type="project" value="TreeGrafter"/>
</dbReference>
<dbReference type="InterPro" id="IPR036155">
    <property type="entry name" value="Crypto/Photolyase_N_sf"/>
</dbReference>
<dbReference type="Pfam" id="PF00875">
    <property type="entry name" value="DNA_photolyase"/>
    <property type="match status" value="1"/>
</dbReference>
<comment type="function">
    <text evidence="8">May have a photoreceptor function.</text>
</comment>
<dbReference type="SUPFAM" id="SSF52425">
    <property type="entry name" value="Cryptochrome/photolyase, N-terminal domain"/>
    <property type="match status" value="1"/>
</dbReference>
<evidence type="ECO:0000256" key="1">
    <source>
        <dbReference type="ARBA" id="ARBA00005862"/>
    </source>
</evidence>
<dbReference type="InterPro" id="IPR005101">
    <property type="entry name" value="Cryptochr/Photolyase_FAD-bd"/>
</dbReference>
<dbReference type="PANTHER" id="PTHR11455:SF22">
    <property type="entry name" value="CRYPTOCHROME DASH"/>
    <property type="match status" value="1"/>
</dbReference>
<gene>
    <name evidence="10" type="ORF">C6Y45_06035</name>
</gene>